<dbReference type="Proteomes" id="UP001407347">
    <property type="component" value="Unassembled WGS sequence"/>
</dbReference>
<sequence length="154" mass="15991">MGEYVMTTVTIGGPLAGPEAVKALIAAAAAYFAEADTLVREALAEGGSVVFEDEQDFGLTPRLDAFCRAHGLSYQRAWIARAGVFEAGLRHWRPGLASPVAEAADEGGEPMMSLAALRNCQDAGQTLTTVLARLDEAVSTAVPPLSLVDATGTA</sequence>
<organism evidence="1 2">
    <name type="scientific">Methylobacterium ajmalii</name>
    <dbReference type="NCBI Taxonomy" id="2738439"/>
    <lineage>
        <taxon>Bacteria</taxon>
        <taxon>Pseudomonadati</taxon>
        <taxon>Pseudomonadota</taxon>
        <taxon>Alphaproteobacteria</taxon>
        <taxon>Hyphomicrobiales</taxon>
        <taxon>Methylobacteriaceae</taxon>
        <taxon>Methylobacterium</taxon>
    </lineage>
</organism>
<keyword evidence="2" id="KW-1185">Reference proteome</keyword>
<evidence type="ECO:0000313" key="1">
    <source>
        <dbReference type="EMBL" id="MEN3238792.1"/>
    </source>
</evidence>
<accession>A0ABV0A4N2</accession>
<dbReference type="EMBL" id="JAQYXP010000007">
    <property type="protein sequence ID" value="MEN3238792.1"/>
    <property type="molecule type" value="Genomic_DNA"/>
</dbReference>
<comment type="caution">
    <text evidence="1">The sequence shown here is derived from an EMBL/GenBank/DDBJ whole genome shotgun (WGS) entry which is preliminary data.</text>
</comment>
<protein>
    <submittedName>
        <fullName evidence="1">Uncharacterized protein</fullName>
    </submittedName>
</protein>
<reference evidence="1 2" key="1">
    <citation type="journal article" date="2023" name="PLoS ONE">
        <title>Complete genome assembly of Hawai'i environmental nontuberculous mycobacteria reveals unexpected co-isolation with methylobacteria.</title>
        <authorList>
            <person name="Hendrix J."/>
            <person name="Epperson L.E."/>
            <person name="Tong E.I."/>
            <person name="Chan Y.L."/>
            <person name="Hasan N.A."/>
            <person name="Dawrs S.N."/>
            <person name="Norton G.J."/>
            <person name="Virdi R."/>
            <person name="Crooks J.L."/>
            <person name="Chan E.D."/>
            <person name="Honda J.R."/>
            <person name="Strong M."/>
        </authorList>
    </citation>
    <scope>NUCLEOTIDE SEQUENCE [LARGE SCALE GENOMIC DNA]</scope>
    <source>
        <strain evidence="1 2">NJH_HI04-1</strain>
    </source>
</reference>
<name>A0ABV0A4N2_9HYPH</name>
<proteinExistence type="predicted"/>
<dbReference type="RefSeq" id="WP_298963656.1">
    <property type="nucleotide sequence ID" value="NZ_JAQYXP010000007.1"/>
</dbReference>
<gene>
    <name evidence="1" type="ORF">PUR29_35735</name>
</gene>
<evidence type="ECO:0000313" key="2">
    <source>
        <dbReference type="Proteomes" id="UP001407347"/>
    </source>
</evidence>